<dbReference type="SUPFAM" id="SSF53756">
    <property type="entry name" value="UDP-Glycosyltransferase/glycogen phosphorylase"/>
    <property type="match status" value="1"/>
</dbReference>
<dbReference type="Pfam" id="PF13439">
    <property type="entry name" value="Glyco_transf_4"/>
    <property type="match status" value="1"/>
</dbReference>
<dbReference type="Proteomes" id="UP000642829">
    <property type="component" value="Unassembled WGS sequence"/>
</dbReference>
<keyword evidence="4" id="KW-1185">Reference proteome</keyword>
<protein>
    <recommendedName>
        <fullName evidence="5">Glycosyltransferase</fullName>
    </recommendedName>
</protein>
<dbReference type="CDD" id="cd03811">
    <property type="entry name" value="GT4_GT28_WabH-like"/>
    <property type="match status" value="1"/>
</dbReference>
<gene>
    <name evidence="3" type="ORF">GCM10007047_24880</name>
</gene>
<evidence type="ECO:0000313" key="3">
    <source>
        <dbReference type="EMBL" id="GHC06852.1"/>
    </source>
</evidence>
<dbReference type="InterPro" id="IPR001296">
    <property type="entry name" value="Glyco_trans_1"/>
</dbReference>
<evidence type="ECO:0000259" key="1">
    <source>
        <dbReference type="Pfam" id="PF00534"/>
    </source>
</evidence>
<evidence type="ECO:0008006" key="5">
    <source>
        <dbReference type="Google" id="ProtNLM"/>
    </source>
</evidence>
<accession>A0A8J3GEX1</accession>
<feature type="domain" description="Glycosyltransferase subfamily 4-like N-terminal" evidence="2">
    <location>
        <begin position="30"/>
        <end position="188"/>
    </location>
</feature>
<dbReference type="Gene3D" id="3.40.50.2000">
    <property type="entry name" value="Glycogen Phosphorylase B"/>
    <property type="match status" value="2"/>
</dbReference>
<sequence>MKNPARDSRMNTRDASSLKIGFFLPWLKGGGTEMATLRVLNELAERPETSVCLAVHQAGGTSPMPIHERVAVAYLGGSLLGLNGRYRQWLEEARPGVVFSAINHVNLVNVWSGRGRTCVIPTVHNHLGEKLRRTGKPGERLLKELSLRCVLPHADCVVGVSEDICRYLIDTIGLDEVRTVFIPPPVRVAQVRAQAKELATFPESGDRPVLVASGRMVVQKGFDVLIRAMALFERAERPALWLLGDGELMAAHQQLTSELGLEADVVFLGRQANPFPYVQRADCFVLPSRWEGFPLVLLEAIALGRPVVANDCRSGPREILENGKWGILTPVNDSEALFVGIREALSRQWDCAALRERSEAFDVSRVAAQFYDVAVNTLLTKK</sequence>
<dbReference type="Pfam" id="PF00534">
    <property type="entry name" value="Glycos_transf_1"/>
    <property type="match status" value="1"/>
</dbReference>
<dbReference type="AlphaFoldDB" id="A0A8J3GEX1"/>
<dbReference type="InterPro" id="IPR028098">
    <property type="entry name" value="Glyco_trans_4-like_N"/>
</dbReference>
<organism evidence="3 4">
    <name type="scientific">Cerasicoccus arenae</name>
    <dbReference type="NCBI Taxonomy" id="424488"/>
    <lineage>
        <taxon>Bacteria</taxon>
        <taxon>Pseudomonadati</taxon>
        <taxon>Verrucomicrobiota</taxon>
        <taxon>Opitutia</taxon>
        <taxon>Puniceicoccales</taxon>
        <taxon>Cerasicoccaceae</taxon>
        <taxon>Cerasicoccus</taxon>
    </lineage>
</organism>
<name>A0A8J3GEX1_9BACT</name>
<evidence type="ECO:0000259" key="2">
    <source>
        <dbReference type="Pfam" id="PF13439"/>
    </source>
</evidence>
<reference evidence="3" key="2">
    <citation type="submission" date="2020-09" db="EMBL/GenBank/DDBJ databases">
        <authorList>
            <person name="Sun Q."/>
            <person name="Kim S."/>
        </authorList>
    </citation>
    <scope>NUCLEOTIDE SEQUENCE</scope>
    <source>
        <strain evidence="3">KCTC 12870</strain>
    </source>
</reference>
<feature type="domain" description="Glycosyl transferase family 1" evidence="1">
    <location>
        <begin position="202"/>
        <end position="358"/>
    </location>
</feature>
<evidence type="ECO:0000313" key="4">
    <source>
        <dbReference type="Proteomes" id="UP000642829"/>
    </source>
</evidence>
<reference evidence="3" key="1">
    <citation type="journal article" date="2014" name="Int. J. Syst. Evol. Microbiol.">
        <title>Complete genome sequence of Corynebacterium casei LMG S-19264T (=DSM 44701T), isolated from a smear-ripened cheese.</title>
        <authorList>
            <consortium name="US DOE Joint Genome Institute (JGI-PGF)"/>
            <person name="Walter F."/>
            <person name="Albersmeier A."/>
            <person name="Kalinowski J."/>
            <person name="Ruckert C."/>
        </authorList>
    </citation>
    <scope>NUCLEOTIDE SEQUENCE</scope>
    <source>
        <strain evidence="3">KCTC 12870</strain>
    </source>
</reference>
<dbReference type="GO" id="GO:0016757">
    <property type="term" value="F:glycosyltransferase activity"/>
    <property type="evidence" value="ECO:0007669"/>
    <property type="project" value="UniProtKB-ARBA"/>
</dbReference>
<proteinExistence type="predicted"/>
<comment type="caution">
    <text evidence="3">The sequence shown here is derived from an EMBL/GenBank/DDBJ whole genome shotgun (WGS) entry which is preliminary data.</text>
</comment>
<dbReference type="EMBL" id="BMXG01000016">
    <property type="protein sequence ID" value="GHC06852.1"/>
    <property type="molecule type" value="Genomic_DNA"/>
</dbReference>
<dbReference type="PANTHER" id="PTHR12526">
    <property type="entry name" value="GLYCOSYLTRANSFERASE"/>
    <property type="match status" value="1"/>
</dbReference>